<feature type="domain" description="BIG2" evidence="3">
    <location>
        <begin position="728"/>
        <end position="810"/>
    </location>
</feature>
<dbReference type="Pfam" id="PF00400">
    <property type="entry name" value="WD40"/>
    <property type="match status" value="3"/>
</dbReference>
<dbReference type="InterPro" id="IPR001680">
    <property type="entry name" value="WD40_rpt"/>
</dbReference>
<dbReference type="InterPro" id="IPR003343">
    <property type="entry name" value="Big_2"/>
</dbReference>
<feature type="chain" id="PRO_5031450790" evidence="2">
    <location>
        <begin position="21"/>
        <end position="1705"/>
    </location>
</feature>
<dbReference type="Proteomes" id="UP000534294">
    <property type="component" value="Unassembled WGS sequence"/>
</dbReference>
<dbReference type="Pfam" id="PF07583">
    <property type="entry name" value="PSCyt2"/>
    <property type="match status" value="1"/>
</dbReference>
<gene>
    <name evidence="4" type="ORF">HNQ64_000018</name>
</gene>
<feature type="repeat" description="WD" evidence="1">
    <location>
        <begin position="275"/>
        <end position="316"/>
    </location>
</feature>
<keyword evidence="5" id="KW-1185">Reference proteome</keyword>
<proteinExistence type="predicted"/>
<dbReference type="PROSITE" id="PS50082">
    <property type="entry name" value="WD_REPEATS_2"/>
    <property type="match status" value="2"/>
</dbReference>
<dbReference type="InterPro" id="IPR022655">
    <property type="entry name" value="DUF1553"/>
</dbReference>
<feature type="domain" description="BIG2" evidence="3">
    <location>
        <begin position="529"/>
        <end position="611"/>
    </location>
</feature>
<dbReference type="PANTHER" id="PTHR35889:SF3">
    <property type="entry name" value="F-BOX DOMAIN-CONTAINING PROTEIN"/>
    <property type="match status" value="1"/>
</dbReference>
<dbReference type="InterPro" id="IPR015943">
    <property type="entry name" value="WD40/YVTN_repeat-like_dom_sf"/>
</dbReference>
<dbReference type="Gene3D" id="2.60.40.1080">
    <property type="match status" value="2"/>
</dbReference>
<dbReference type="InterPro" id="IPR011429">
    <property type="entry name" value="Cyt_c_Planctomycete-type"/>
</dbReference>
<dbReference type="InterPro" id="IPR036322">
    <property type="entry name" value="WD40_repeat_dom_sf"/>
</dbReference>
<evidence type="ECO:0000259" key="3">
    <source>
        <dbReference type="SMART" id="SM00635"/>
    </source>
</evidence>
<evidence type="ECO:0000313" key="4">
    <source>
        <dbReference type="EMBL" id="MBB5035784.1"/>
    </source>
</evidence>
<dbReference type="GO" id="GO:0016740">
    <property type="term" value="F:transferase activity"/>
    <property type="evidence" value="ECO:0007669"/>
    <property type="project" value="UniProtKB-KW"/>
</dbReference>
<evidence type="ECO:0000256" key="1">
    <source>
        <dbReference type="PROSITE-ProRule" id="PRU00221"/>
    </source>
</evidence>
<dbReference type="RefSeq" id="WP_184204255.1">
    <property type="nucleotide sequence ID" value="NZ_JACHIF010000001.1"/>
</dbReference>
<dbReference type="EMBL" id="JACHIF010000001">
    <property type="protein sequence ID" value="MBB5035784.1"/>
    <property type="molecule type" value="Genomic_DNA"/>
</dbReference>
<feature type="signal peptide" evidence="2">
    <location>
        <begin position="1"/>
        <end position="20"/>
    </location>
</feature>
<organism evidence="4 5">
    <name type="scientific">Prosthecobacter dejongeii</name>
    <dbReference type="NCBI Taxonomy" id="48465"/>
    <lineage>
        <taxon>Bacteria</taxon>
        <taxon>Pseudomonadati</taxon>
        <taxon>Verrucomicrobiota</taxon>
        <taxon>Verrucomicrobiia</taxon>
        <taxon>Verrucomicrobiales</taxon>
        <taxon>Verrucomicrobiaceae</taxon>
        <taxon>Prosthecobacter</taxon>
    </lineage>
</organism>
<keyword evidence="4" id="KW-0808">Transferase</keyword>
<keyword evidence="1" id="KW-0853">WD repeat</keyword>
<name>A0A7W7YGP3_9BACT</name>
<feature type="repeat" description="WD" evidence="1">
    <location>
        <begin position="447"/>
        <end position="488"/>
    </location>
</feature>
<dbReference type="SUPFAM" id="SSF50978">
    <property type="entry name" value="WD40 repeat-like"/>
    <property type="match status" value="1"/>
</dbReference>
<dbReference type="SUPFAM" id="SSF46626">
    <property type="entry name" value="Cytochrome c"/>
    <property type="match status" value="1"/>
</dbReference>
<dbReference type="GO" id="GO:0009055">
    <property type="term" value="F:electron transfer activity"/>
    <property type="evidence" value="ECO:0007669"/>
    <property type="project" value="InterPro"/>
</dbReference>
<sequence length="1705" mass="185908">MKTFLLSLSSLFVLALAVQAAPPKKEESIDPNKPVSFYKHIRPILQANCTGCHQPAKAKGDYVMTDFAKLLAGGEEGNAIVPGKPEESNLLKVSTPNAEGKVEMPPKGDPLHETQVALIKRWVSEGAKDDTPASAMAHYDMEHPPVYVTAPAVTSMEYSPDGTLLAVAGYHEVLIHKADGSGIVTRLVGLAERIQKLAWSPDGSKILVTGGSPAREGEIQVWDVAKKKLELSKSLTFDTLYGASWSPDGKFIAVGCADNGLRAFEAATGKETLFMGGHSDWVLDTVWSTDGKFIASCGRDMSVKLTEVETQRFVDNITSITPGALKGGVQALVRHPLRNEILIGGTDGMPAIYRMERITKRVIGDNANLIRKFPLMQGRIFGVDFAPDGKRIAAGASHEGTGQVNIYTSDYDSTMPDEVKTIVETRSGAGKALEDWIVKDVKLIASVPMPTGGIFTVSFSPDGQTVAAAGQDGRIRLIESTTGKIAKEFVSVPLVENKAIAASEVIADDSVRATAVKDDKVETLVPGLTVASIEVQPTTISLSKPMEYAQLLVTATLSNGTKADVTRMAKLTFLGGEAASINERGLLRPGSDGKGEVKIAFMGKSATVPVTVTGMNLALKPDYVRDVMPITSKLGCNMGTCHGAKDGKAGFKLSLRGYDPIYDVLAFTDELASRRANVASPDHSLMLLKASGSVPHEGGQLTVPGELYYETLKAWISQGAKLDLKTPRVTSIEVFPKNPVLERIGSRQQIRVIARYADGYVKDVTAEAFVDSGNMEVLEADKTGLVTSLRRGEAAILARFEGAYAATTVTVMGDRTGFAWKEPEKWTKIDELVTRKWERMKIEPSGLCSDEDFLRRIHIDLTGLPPKVEEVRAFVADARDSRTKRNEVIDKLIGNPDFVDHWSNKWADMLQVNSKFLGNEGVKILRDWIKQQVADNTPYDRMAYRIITATGSTKDNPAAAYYKTVRTPEELVENTTHLFLATRFNCNKCHDHPFEKWTWDQYYQTAAFFAQVDLKTDPASAGKTIGGTAVEGAKPLYEIVGDKTMGEMNHLRTNAPVAPQVPFDMELVSKTATSRREQFATWMTSPENDYFAMSYTNRIWGYLTGTGVIEPLDDIRAGNPPSNPELLQYLTNEFVQSGFNVRHLMKIITQSRTYQLSLSTNKWNEDDKVNYSHAKARRLPAEVLFDSVFAVTGSMPNIPGVPKGTRAAQLIDGQTQLPDGFLTNFGKPARESVCECERSNEVNLGPVMALMSGPTVGDAISDPNNAIAKLTNEVKDDAKLVEEIFLRILNRKPTGKEINAALASMAGMDVEHKQLAAEWQAKEAEQKPVIAKAEAERLALIAAAKKELEDYQVKMAPEVKKKAEARLAAIKKAEEAVKKAADTAPMQQPRWEQYADLSTEWVPLELAVTRAAGVEKLEVQPDGSVFATAFSEGRLAAGNYQLSGKTSLENVTAIKLEALPDDRLPNNGPGIAPDGNFVLSEFNVSATALNPAGGQRVKGGVPQELRNPKADFEQANFAVTEALKKGNRDRGWAVSPEGGFRHEATFEFANPVAFKGGSQFIIQMSQPFQNGRYNLGRFRLWVTSSPVVRFGVAKAVADGIKTPAAKRTTEQKAALVAHFLDQARDYQTTKKSLAAAKRPLPVDTQLVALEAKYQSSQSPITLDPKLVQLRRDADLSSKQLGNKRLTAAQDLAWALINSPAFLFNH</sequence>
<dbReference type="Gene3D" id="2.130.10.10">
    <property type="entry name" value="YVTN repeat-like/Quinoprotein amine dehydrogenase"/>
    <property type="match status" value="2"/>
</dbReference>
<dbReference type="InterPro" id="IPR011444">
    <property type="entry name" value="DUF1549"/>
</dbReference>
<reference evidence="4 5" key="1">
    <citation type="submission" date="2020-08" db="EMBL/GenBank/DDBJ databases">
        <title>Genomic Encyclopedia of Type Strains, Phase IV (KMG-IV): sequencing the most valuable type-strain genomes for metagenomic binning, comparative biology and taxonomic classification.</title>
        <authorList>
            <person name="Goeker M."/>
        </authorList>
    </citation>
    <scope>NUCLEOTIDE SEQUENCE [LARGE SCALE GENOMIC DNA]</scope>
    <source>
        <strain evidence="4 5">DSM 12251</strain>
    </source>
</reference>
<dbReference type="Pfam" id="PF07635">
    <property type="entry name" value="PSCyt1"/>
    <property type="match status" value="1"/>
</dbReference>
<evidence type="ECO:0000313" key="5">
    <source>
        <dbReference type="Proteomes" id="UP000534294"/>
    </source>
</evidence>
<comment type="caution">
    <text evidence="4">The sequence shown here is derived from an EMBL/GenBank/DDBJ whole genome shotgun (WGS) entry which is preliminary data.</text>
</comment>
<dbReference type="PANTHER" id="PTHR35889">
    <property type="entry name" value="CYCLOINULO-OLIGOSACCHARIDE FRUCTANOTRANSFERASE-RELATED"/>
    <property type="match status" value="1"/>
</dbReference>
<dbReference type="SMART" id="SM00635">
    <property type="entry name" value="BID_2"/>
    <property type="match status" value="2"/>
</dbReference>
<protein>
    <submittedName>
        <fullName evidence="4">WD40 repeat protein/mono/diheme cytochrome c family protein/phosphopantetheinyl transferase (Holo-ACP synthase)</fullName>
    </submittedName>
</protein>
<dbReference type="GO" id="GO:0020037">
    <property type="term" value="F:heme binding"/>
    <property type="evidence" value="ECO:0007669"/>
    <property type="project" value="InterPro"/>
</dbReference>
<dbReference type="InterPro" id="IPR036909">
    <property type="entry name" value="Cyt_c-like_dom_sf"/>
</dbReference>
<accession>A0A7W7YGP3</accession>
<dbReference type="SMART" id="SM00320">
    <property type="entry name" value="WD40"/>
    <property type="match status" value="6"/>
</dbReference>
<dbReference type="Pfam" id="PF07587">
    <property type="entry name" value="PSD1"/>
    <property type="match status" value="1"/>
</dbReference>
<evidence type="ECO:0000256" key="2">
    <source>
        <dbReference type="SAM" id="SignalP"/>
    </source>
</evidence>
<keyword evidence="2" id="KW-0732">Signal</keyword>